<feature type="region of interest" description="Disordered" evidence="7">
    <location>
        <begin position="1"/>
        <end position="27"/>
    </location>
</feature>
<dbReference type="PANTHER" id="PTHR21338">
    <property type="entry name" value="MITOCHONDRIAL RIBOSOMAL PROTEIN L41"/>
    <property type="match status" value="1"/>
</dbReference>
<keyword evidence="4" id="KW-0689">Ribosomal protein</keyword>
<evidence type="ECO:0000256" key="6">
    <source>
        <dbReference type="ARBA" id="ARBA00023274"/>
    </source>
</evidence>
<dbReference type="GO" id="GO:0006412">
    <property type="term" value="P:translation"/>
    <property type="evidence" value="ECO:0007669"/>
    <property type="project" value="TreeGrafter"/>
</dbReference>
<dbReference type="PANTHER" id="PTHR21338:SF0">
    <property type="entry name" value="LARGE RIBOSOMAL SUBUNIT PROTEIN ML41"/>
    <property type="match status" value="1"/>
</dbReference>
<dbReference type="OrthoDB" id="408933at2759"/>
<dbReference type="InterPro" id="IPR019189">
    <property type="entry name" value="Ribosomal_mL41"/>
</dbReference>
<keyword evidence="5" id="KW-0496">Mitochondrion</keyword>
<comment type="similarity">
    <text evidence="2">Belongs to the mitochondrion-specific ribosomal protein mL41 family.</text>
</comment>
<evidence type="ECO:0000256" key="1">
    <source>
        <dbReference type="ARBA" id="ARBA00004173"/>
    </source>
</evidence>
<dbReference type="GO" id="GO:0005762">
    <property type="term" value="C:mitochondrial large ribosomal subunit"/>
    <property type="evidence" value="ECO:0007669"/>
    <property type="project" value="InterPro"/>
</dbReference>
<evidence type="ECO:0000256" key="3">
    <source>
        <dbReference type="ARBA" id="ARBA00022946"/>
    </source>
</evidence>
<evidence type="ECO:0000256" key="4">
    <source>
        <dbReference type="ARBA" id="ARBA00022980"/>
    </source>
</evidence>
<dbReference type="GO" id="GO:0003735">
    <property type="term" value="F:structural constituent of ribosome"/>
    <property type="evidence" value="ECO:0007669"/>
    <property type="project" value="InterPro"/>
</dbReference>
<evidence type="ECO:0000256" key="5">
    <source>
        <dbReference type="ARBA" id="ARBA00023128"/>
    </source>
</evidence>
<dbReference type="AlphaFoldDB" id="A0A8H7XZG6"/>
<evidence type="ECO:0000256" key="7">
    <source>
        <dbReference type="SAM" id="MobiDB-lite"/>
    </source>
</evidence>
<evidence type="ECO:0000256" key="2">
    <source>
        <dbReference type="ARBA" id="ARBA00010152"/>
    </source>
</evidence>
<name>A0A8H7XZG6_PSICU</name>
<dbReference type="EMBL" id="JAFIQS010000006">
    <property type="protein sequence ID" value="KAG5168420.1"/>
    <property type="molecule type" value="Genomic_DNA"/>
</dbReference>
<accession>A0A8H7XZG6</accession>
<proteinExistence type="inferred from homology"/>
<protein>
    <submittedName>
        <fullName evidence="8">Uncharacterized protein</fullName>
    </submittedName>
</protein>
<dbReference type="Pfam" id="PF09809">
    <property type="entry name" value="MRP-L27"/>
    <property type="match status" value="1"/>
</dbReference>
<keyword evidence="6" id="KW-0687">Ribonucleoprotein</keyword>
<evidence type="ECO:0000313" key="8">
    <source>
        <dbReference type="EMBL" id="KAG5168420.1"/>
    </source>
</evidence>
<comment type="caution">
    <text evidence="8">The sequence shown here is derived from an EMBL/GenBank/DDBJ whole genome shotgun (WGS) entry which is preliminary data.</text>
</comment>
<keyword evidence="3" id="KW-0809">Transit peptide</keyword>
<sequence>MFATVARLSKASRAPLTPKRGNKDFYKGTRQAFLPGGRRTGAPGKHVIGGKAKYRLVDEKVRVYVAPPLEEIENSVLKPYVALGTRLNENQEMAIFSKFRTTGGLSPRHFLRVAREHTYAEMNPSAPIQPLKTQPLWMKAQRKLEMMPETPPTIEEVNALVSATDRQPGARFKTRGLRELEEVVPEKPW</sequence>
<reference evidence="8" key="1">
    <citation type="submission" date="2021-02" db="EMBL/GenBank/DDBJ databases">
        <title>Psilocybe cubensis genome.</title>
        <authorList>
            <person name="Mckernan K.J."/>
            <person name="Crawford S."/>
            <person name="Trippe A."/>
            <person name="Kane L.T."/>
            <person name="Mclaughlin S."/>
        </authorList>
    </citation>
    <scope>NUCLEOTIDE SEQUENCE [LARGE SCALE GENOMIC DNA]</scope>
    <source>
        <strain evidence="8">MGC-MH-2018</strain>
    </source>
</reference>
<gene>
    <name evidence="8" type="ORF">JR316_007019</name>
</gene>
<organism evidence="8">
    <name type="scientific">Psilocybe cubensis</name>
    <name type="common">Psychedelic mushroom</name>
    <name type="synonym">Stropharia cubensis</name>
    <dbReference type="NCBI Taxonomy" id="181762"/>
    <lineage>
        <taxon>Eukaryota</taxon>
        <taxon>Fungi</taxon>
        <taxon>Dikarya</taxon>
        <taxon>Basidiomycota</taxon>
        <taxon>Agaricomycotina</taxon>
        <taxon>Agaricomycetes</taxon>
        <taxon>Agaricomycetidae</taxon>
        <taxon>Agaricales</taxon>
        <taxon>Agaricineae</taxon>
        <taxon>Strophariaceae</taxon>
        <taxon>Psilocybe</taxon>
    </lineage>
</organism>
<comment type="subcellular location">
    <subcellularLocation>
        <location evidence="1">Mitochondrion</location>
    </subcellularLocation>
</comment>